<dbReference type="PANTHER" id="PTHR47268">
    <property type="entry name" value="ACYLPHOSPHATASE"/>
    <property type="match status" value="1"/>
</dbReference>
<dbReference type="InterPro" id="IPR036046">
    <property type="entry name" value="Acylphosphatase-like_dom_sf"/>
</dbReference>
<dbReference type="PANTHER" id="PTHR47268:SF4">
    <property type="entry name" value="ACYLPHOSPHATASE"/>
    <property type="match status" value="1"/>
</dbReference>
<evidence type="ECO:0000256" key="4">
    <source>
        <dbReference type="PROSITE-ProRule" id="PRU00520"/>
    </source>
</evidence>
<dbReference type="InterPro" id="IPR020456">
    <property type="entry name" value="Acylphosphatase"/>
</dbReference>
<feature type="domain" description="Acylphosphatase-like" evidence="7">
    <location>
        <begin position="7"/>
        <end position="94"/>
    </location>
</feature>
<evidence type="ECO:0000256" key="3">
    <source>
        <dbReference type="ARBA" id="ARBA00047645"/>
    </source>
</evidence>
<gene>
    <name evidence="8" type="primary">acyP</name>
    <name evidence="8" type="ORF">EMEDMD4_520028</name>
</gene>
<dbReference type="PROSITE" id="PS00151">
    <property type="entry name" value="ACYLPHOSPHATASE_2"/>
    <property type="match status" value="1"/>
</dbReference>
<dbReference type="Pfam" id="PF00708">
    <property type="entry name" value="Acylphosphatase"/>
    <property type="match status" value="1"/>
</dbReference>
<dbReference type="InterPro" id="IPR001792">
    <property type="entry name" value="Acylphosphatase-like_dom"/>
</dbReference>
<dbReference type="Gene3D" id="3.30.70.100">
    <property type="match status" value="1"/>
</dbReference>
<evidence type="ECO:0000259" key="7">
    <source>
        <dbReference type="PROSITE" id="PS51160"/>
    </source>
</evidence>
<dbReference type="PROSITE" id="PS51160">
    <property type="entry name" value="ACYLPHOSPHATASE_3"/>
    <property type="match status" value="1"/>
</dbReference>
<evidence type="ECO:0000256" key="5">
    <source>
        <dbReference type="RuleBase" id="RU000553"/>
    </source>
</evidence>
<keyword evidence="4 5" id="KW-0378">Hydrolase</keyword>
<proteinExistence type="inferred from homology"/>
<feature type="active site" evidence="4">
    <location>
        <position position="22"/>
    </location>
</feature>
<dbReference type="InterPro" id="IPR017968">
    <property type="entry name" value="Acylphosphatase_CS"/>
</dbReference>
<organism evidence="8">
    <name type="scientific">Sinorhizobium medicae</name>
    <dbReference type="NCBI Taxonomy" id="110321"/>
    <lineage>
        <taxon>Bacteria</taxon>
        <taxon>Pseudomonadati</taxon>
        <taxon>Pseudomonadota</taxon>
        <taxon>Alphaproteobacteria</taxon>
        <taxon>Hyphomicrobiales</taxon>
        <taxon>Rhizobiaceae</taxon>
        <taxon>Sinorhizobium/Ensifer group</taxon>
        <taxon>Sinorhizobium</taxon>
    </lineage>
</organism>
<evidence type="ECO:0000256" key="1">
    <source>
        <dbReference type="ARBA" id="ARBA00005614"/>
    </source>
</evidence>
<evidence type="ECO:0000256" key="2">
    <source>
        <dbReference type="ARBA" id="ARBA00012150"/>
    </source>
</evidence>
<reference evidence="8" key="1">
    <citation type="submission" date="2019-06" db="EMBL/GenBank/DDBJ databases">
        <authorList>
            <person name="Le Quere A."/>
            <person name="Colella S."/>
        </authorList>
    </citation>
    <scope>NUCLEOTIDE SEQUENCE</scope>
    <source>
        <strain evidence="8">EmedicaeMD41</strain>
    </source>
</reference>
<feature type="active site" evidence="4">
    <location>
        <position position="40"/>
    </location>
</feature>
<dbReference type="RefSeq" id="WP_318902476.1">
    <property type="nucleotide sequence ID" value="NZ_CABFNB010000120.1"/>
</dbReference>
<dbReference type="GO" id="GO:0003998">
    <property type="term" value="F:acylphosphatase activity"/>
    <property type="evidence" value="ECO:0007669"/>
    <property type="project" value="UniProtKB-EC"/>
</dbReference>
<dbReference type="EMBL" id="CABFNB010000120">
    <property type="protein sequence ID" value="VTZ63734.1"/>
    <property type="molecule type" value="Genomic_DNA"/>
</dbReference>
<evidence type="ECO:0000313" key="8">
    <source>
        <dbReference type="EMBL" id="VTZ63734.1"/>
    </source>
</evidence>
<sequence length="94" mass="10218">MTKDRRAALVRITGRVQGVCFRDWTREEAEKLRLDGWVRNESDGSVTALIAGPDGAVSRMLENFWKGPPGASIADVASEVASSVEAPAGFRITR</sequence>
<comment type="catalytic activity">
    <reaction evidence="3 4 5">
        <text>an acyl phosphate + H2O = a carboxylate + phosphate + H(+)</text>
        <dbReference type="Rhea" id="RHEA:14965"/>
        <dbReference type="ChEBI" id="CHEBI:15377"/>
        <dbReference type="ChEBI" id="CHEBI:15378"/>
        <dbReference type="ChEBI" id="CHEBI:29067"/>
        <dbReference type="ChEBI" id="CHEBI:43474"/>
        <dbReference type="ChEBI" id="CHEBI:59918"/>
        <dbReference type="EC" id="3.6.1.7"/>
    </reaction>
</comment>
<accession>A0A508X1T9</accession>
<dbReference type="SUPFAM" id="SSF54975">
    <property type="entry name" value="Acylphosphatase/BLUF domain-like"/>
    <property type="match status" value="1"/>
</dbReference>
<dbReference type="PRINTS" id="PR00112">
    <property type="entry name" value="ACYLPHPHTASE"/>
</dbReference>
<evidence type="ECO:0000256" key="6">
    <source>
        <dbReference type="RuleBase" id="RU004168"/>
    </source>
</evidence>
<dbReference type="PROSITE" id="PS00150">
    <property type="entry name" value="ACYLPHOSPHATASE_1"/>
    <property type="match status" value="1"/>
</dbReference>
<dbReference type="NCBIfam" id="NF010999">
    <property type="entry name" value="PRK14425.1"/>
    <property type="match status" value="1"/>
</dbReference>
<dbReference type="AlphaFoldDB" id="A0A508X1T9"/>
<dbReference type="Proteomes" id="UP000507954">
    <property type="component" value="Unassembled WGS sequence"/>
</dbReference>
<protein>
    <recommendedName>
        <fullName evidence="2 4">Acylphosphatase</fullName>
        <ecNumber evidence="2 4">3.6.1.7</ecNumber>
    </recommendedName>
</protein>
<name>A0A508X1T9_9HYPH</name>
<comment type="similarity">
    <text evidence="1 6">Belongs to the acylphosphatase family.</text>
</comment>
<dbReference type="EC" id="3.6.1.7" evidence="2 4"/>